<dbReference type="SUPFAM" id="SSF46955">
    <property type="entry name" value="Putative DNA-binding domain"/>
    <property type="match status" value="1"/>
</dbReference>
<dbReference type="GO" id="GO:0015074">
    <property type="term" value="P:DNA integration"/>
    <property type="evidence" value="ECO:0007669"/>
    <property type="project" value="UniProtKB-KW"/>
</dbReference>
<evidence type="ECO:0000256" key="5">
    <source>
        <dbReference type="ARBA" id="ARBA00022759"/>
    </source>
</evidence>
<proteinExistence type="predicted"/>
<evidence type="ECO:0000256" key="9">
    <source>
        <dbReference type="ARBA" id="ARBA00023200"/>
    </source>
</evidence>
<evidence type="ECO:0000256" key="3">
    <source>
        <dbReference type="ARBA" id="ARBA00022695"/>
    </source>
</evidence>
<dbReference type="InterPro" id="IPR003314">
    <property type="entry name" value="Mu-type_HTH"/>
</dbReference>
<dbReference type="Gene3D" id="2.30.30.130">
    <property type="entry name" value="Transposase, Mu, C-terminal"/>
    <property type="match status" value="1"/>
</dbReference>
<feature type="domain" description="Integrase catalytic" evidence="10">
    <location>
        <begin position="295"/>
        <end position="471"/>
    </location>
</feature>
<dbReference type="InterPro" id="IPR009061">
    <property type="entry name" value="DNA-bd_dom_put_sf"/>
</dbReference>
<dbReference type="Gene3D" id="1.10.10.10">
    <property type="entry name" value="Winged helix-like DNA-binding domain superfamily/Winged helix DNA-binding domain"/>
    <property type="match status" value="1"/>
</dbReference>
<dbReference type="GO" id="GO:0016787">
    <property type="term" value="F:hydrolase activity"/>
    <property type="evidence" value="ECO:0007669"/>
    <property type="project" value="UniProtKB-KW"/>
</dbReference>
<keyword evidence="9" id="KW-1035">Host cytoplasm</keyword>
<keyword evidence="3" id="KW-0548">Nucleotidyltransferase</keyword>
<evidence type="ECO:0000256" key="6">
    <source>
        <dbReference type="ARBA" id="ARBA00022801"/>
    </source>
</evidence>
<dbReference type="Pfam" id="PF09299">
    <property type="entry name" value="Mu-transpos_C"/>
    <property type="match status" value="1"/>
</dbReference>
<dbReference type="InterPro" id="IPR015378">
    <property type="entry name" value="Transposase-like_Mu_C"/>
</dbReference>
<dbReference type="SUPFAM" id="SSF53098">
    <property type="entry name" value="Ribonuclease H-like"/>
    <property type="match status" value="1"/>
</dbReference>
<dbReference type="Pfam" id="PF02316">
    <property type="entry name" value="HTH_Tnp_Mu_1"/>
    <property type="match status" value="1"/>
</dbReference>
<dbReference type="Gene3D" id="3.30.420.10">
    <property type="entry name" value="Ribonuclease H-like superfamily/Ribonuclease H"/>
    <property type="match status" value="1"/>
</dbReference>
<evidence type="ECO:0000256" key="7">
    <source>
        <dbReference type="ARBA" id="ARBA00022908"/>
    </source>
</evidence>
<keyword evidence="8" id="KW-0695">RNA-directed DNA polymerase</keyword>
<keyword evidence="4" id="KW-0540">Nuclease</keyword>
<dbReference type="InterPro" id="IPR009004">
    <property type="entry name" value="Transposase_Mu_C"/>
</dbReference>
<name>A0A8S5PGZ2_9CAUD</name>
<evidence type="ECO:0000256" key="1">
    <source>
        <dbReference type="ARBA" id="ARBA00004192"/>
    </source>
</evidence>
<keyword evidence="7" id="KW-0229">DNA integration</keyword>
<keyword evidence="6" id="KW-0378">Hydrolase</keyword>
<evidence type="ECO:0000259" key="11">
    <source>
        <dbReference type="PROSITE" id="PS51702"/>
    </source>
</evidence>
<evidence type="ECO:0000313" key="12">
    <source>
        <dbReference type="EMBL" id="DAE06358.1"/>
    </source>
</evidence>
<dbReference type="PANTHER" id="PTHR41694">
    <property type="entry name" value="ENDOGENOUS RETROVIRUS GROUP K MEMBER POL PROTEIN"/>
    <property type="match status" value="1"/>
</dbReference>
<dbReference type="GO" id="GO:0003677">
    <property type="term" value="F:DNA binding"/>
    <property type="evidence" value="ECO:0007669"/>
    <property type="project" value="InterPro"/>
</dbReference>
<organism evidence="12">
    <name type="scientific">Myoviridae sp. ctniE2</name>
    <dbReference type="NCBI Taxonomy" id="2825172"/>
    <lineage>
        <taxon>Viruses</taxon>
        <taxon>Duplodnaviria</taxon>
        <taxon>Heunggongvirae</taxon>
        <taxon>Uroviricota</taxon>
        <taxon>Caudoviricetes</taxon>
    </lineage>
</organism>
<evidence type="ECO:0000259" key="10">
    <source>
        <dbReference type="PROSITE" id="PS50994"/>
    </source>
</evidence>
<evidence type="ECO:0000256" key="4">
    <source>
        <dbReference type="ARBA" id="ARBA00022722"/>
    </source>
</evidence>
<keyword evidence="5" id="KW-0255">Endonuclease</keyword>
<dbReference type="PROSITE" id="PS51702">
    <property type="entry name" value="HTH_MU"/>
    <property type="match status" value="1"/>
</dbReference>
<dbReference type="InterPro" id="IPR036388">
    <property type="entry name" value="WH-like_DNA-bd_sf"/>
</dbReference>
<dbReference type="InterPro" id="IPR012337">
    <property type="entry name" value="RNaseH-like_sf"/>
</dbReference>
<dbReference type="GO" id="GO:0003964">
    <property type="term" value="F:RNA-directed DNA polymerase activity"/>
    <property type="evidence" value="ECO:0007669"/>
    <property type="project" value="UniProtKB-KW"/>
</dbReference>
<dbReference type="PANTHER" id="PTHR41694:SF3">
    <property type="entry name" value="RNA-DIRECTED DNA POLYMERASE-RELATED"/>
    <property type="match status" value="1"/>
</dbReference>
<dbReference type="PROSITE" id="PS50994">
    <property type="entry name" value="INTEGRASE"/>
    <property type="match status" value="1"/>
</dbReference>
<dbReference type="GO" id="GO:0030430">
    <property type="term" value="C:host cell cytoplasm"/>
    <property type="evidence" value="ECO:0007669"/>
    <property type="project" value="UniProtKB-SubCell"/>
</dbReference>
<dbReference type="InterPro" id="IPR036397">
    <property type="entry name" value="RNaseH_sf"/>
</dbReference>
<dbReference type="GO" id="GO:0004519">
    <property type="term" value="F:endonuclease activity"/>
    <property type="evidence" value="ECO:0007669"/>
    <property type="project" value="UniProtKB-KW"/>
</dbReference>
<protein>
    <submittedName>
        <fullName evidence="12">Transposase</fullName>
    </submittedName>
</protein>
<feature type="domain" description="HTH Mu-type" evidence="11">
    <location>
        <begin position="25"/>
        <end position="91"/>
    </location>
</feature>
<reference evidence="12" key="1">
    <citation type="journal article" date="2021" name="Proc. Natl. Acad. Sci. U.S.A.">
        <title>A Catalog of Tens of Thousands of Viruses from Human Metagenomes Reveals Hidden Associations with Chronic Diseases.</title>
        <authorList>
            <person name="Tisza M.J."/>
            <person name="Buck C.B."/>
        </authorList>
    </citation>
    <scope>NUCLEOTIDE SEQUENCE</scope>
    <source>
        <strain evidence="12">CtniE2</strain>
    </source>
</reference>
<sequence length="676" mass="77118">MHNETIKNMQIDSFEVLMRESNLKTHYSAIELLSFSLACLPNSVQGINYQARKNNWQSRKRVGKGGGKEYALASLPQEIQTEIRTKFVVSIVKAKPKSLPADLRQVELKTLTEKQREVAGARMALVAQVAQLEQAQPRYKAIKFFCEQIKHGGISSDLMRLVETANNKKGKNRTLSDRTLNQWVLDYEKADTPEERLKALAPMQRVAKKAEEIVWLPDFLAIYRQTNGINVAEAYHYFSAEWDARFADEPLRLEMKPSIDQVRAALAKLPKHIKEIGRKTGSELRALNTYVKRDWSVLQVNDVWVGDGHAMKLKVAHPEHGRPFIPEVTLIMDTSCRFIVGWSASLAENVLAVADALRYGVERYGIPAIYYSDNGGGEKNWMLDGDITGMLPRLGINHQTGIPGNPQGRGIIERVHQTILYRIARQFETYHGTGADRDTIRQVSTAVISLDKAKRKGATQLTPKQQWAVGKLPSWNQFLDAVQAGVDWYNNEHVHSEIGMTPAQKRRQLMEKMNPNDLVFVTPVEARDLFRPSTLRVAQRGWLQLFNNDYFSAKLLDVDGQKVQVMFDIHDPSQVIVRKQDGTFVCYAELDGNKRDAFPMPYVEKTRQERHARRAKLKQEQLDEINAELNSIITIEHQQGFELLRTKPKAKQEATPIFLTKADKEAWEQRKKLVNE</sequence>
<dbReference type="GO" id="GO:0035613">
    <property type="term" value="F:RNA stem-loop binding"/>
    <property type="evidence" value="ECO:0007669"/>
    <property type="project" value="TreeGrafter"/>
</dbReference>
<keyword evidence="2" id="KW-0808">Transferase</keyword>
<accession>A0A8S5PGZ2</accession>
<evidence type="ECO:0000256" key="8">
    <source>
        <dbReference type="ARBA" id="ARBA00022918"/>
    </source>
</evidence>
<dbReference type="SUPFAM" id="SSF50610">
    <property type="entry name" value="mu transposase, C-terminal domain"/>
    <property type="match status" value="1"/>
</dbReference>
<comment type="subcellular location">
    <subcellularLocation>
        <location evidence="1">Host cytoplasm</location>
    </subcellularLocation>
</comment>
<dbReference type="EMBL" id="BK015434">
    <property type="protein sequence ID" value="DAE06358.1"/>
    <property type="molecule type" value="Genomic_DNA"/>
</dbReference>
<dbReference type="InterPro" id="IPR001584">
    <property type="entry name" value="Integrase_cat-core"/>
</dbReference>
<evidence type="ECO:0000256" key="2">
    <source>
        <dbReference type="ARBA" id="ARBA00022679"/>
    </source>
</evidence>